<dbReference type="SUPFAM" id="SSF54495">
    <property type="entry name" value="UBC-like"/>
    <property type="match status" value="1"/>
</dbReference>
<evidence type="ECO:0000313" key="3">
    <source>
        <dbReference type="EMBL" id="KWV58229.1"/>
    </source>
</evidence>
<feature type="domain" description="Prokaryotic E2 family B" evidence="2">
    <location>
        <begin position="54"/>
        <end position="137"/>
    </location>
</feature>
<dbReference type="PANTHER" id="PTHR43267">
    <property type="entry name" value="TRNA THREONYLCARBAMOYLADENOSINE DEHYDRATASE"/>
    <property type="match status" value="1"/>
</dbReference>
<dbReference type="InterPro" id="IPR032701">
    <property type="entry name" value="Prok-E2_B_dom"/>
</dbReference>
<evidence type="ECO:0000259" key="1">
    <source>
        <dbReference type="Pfam" id="PF00899"/>
    </source>
</evidence>
<reference evidence="3 4" key="1">
    <citation type="submission" date="2015-11" db="EMBL/GenBank/DDBJ databases">
        <title>Draft Genome Sequence of the Strain BR 10303 (Bradyrhizobium sp.) isolated from nodules of Centrolobium paraense.</title>
        <authorList>
            <person name="Zelli J.E."/>
            <person name="Simoes-Araujo J.L."/>
            <person name="Barauna A.C."/>
            <person name="Silva K."/>
        </authorList>
    </citation>
    <scope>NUCLEOTIDE SEQUENCE [LARGE SCALE GENOMIC DNA]</scope>
    <source>
        <strain evidence="3 4">BR 10303</strain>
    </source>
</reference>
<dbReference type="PANTHER" id="PTHR43267:SF1">
    <property type="entry name" value="TRNA THREONYLCARBAMOYLADENOSINE DEHYDRATASE"/>
    <property type="match status" value="1"/>
</dbReference>
<dbReference type="GO" id="GO:0008641">
    <property type="term" value="F:ubiquitin-like modifier activating enzyme activity"/>
    <property type="evidence" value="ECO:0007669"/>
    <property type="project" value="InterPro"/>
</dbReference>
<evidence type="ECO:0000313" key="4">
    <source>
        <dbReference type="Proteomes" id="UP000057737"/>
    </source>
</evidence>
<proteinExistence type="predicted"/>
<feature type="domain" description="THIF-type NAD/FAD binding fold" evidence="1">
    <location>
        <begin position="316"/>
        <end position="435"/>
    </location>
</feature>
<comment type="caution">
    <text evidence="3">The sequence shown here is derived from an EMBL/GenBank/DDBJ whole genome shotgun (WGS) entry which is preliminary data.</text>
</comment>
<keyword evidence="4" id="KW-1185">Reference proteome</keyword>
<dbReference type="AlphaFoldDB" id="A0A109K0F9"/>
<dbReference type="InterPro" id="IPR045886">
    <property type="entry name" value="ThiF/MoeB/HesA"/>
</dbReference>
<dbReference type="OrthoDB" id="891532at2"/>
<dbReference type="Proteomes" id="UP000057737">
    <property type="component" value="Unassembled WGS sequence"/>
</dbReference>
<sequence>MSLPLEAAPAVPSDPPKLDDWFAGLGDDFAGRMAAGALRAGMSDGWRVRWRGRELELQVDADFPFSAPRIYLVGYARAQAQPHVERDGKLCLGSKPVPGDGIATVKAALAAAFRLLAENETKQHDDDFREDFGLYWLNWSSDTDLLAEVLPGPEGTTQCRLVRAVQTKNRAFVLPSKADAARFWTNRTGAAPKWLKTTALIPIDPLPAPHRYPDTAAELWTLVEARTRGGTDLLARLVDNDPKEFFVVLAGRAPSGREHYAALRIRRPLDRAGLPLKRRILRQGLERAENPMRTLFGRFRIERLATDRLDASSSRLPEGLQRQMAAAKVLVVGCGALGSGVARMLAQAGVDHLRLVDPDSLGWENIRRHELGADHVGHGKARSLANAIRAALPLIGFVEGYQTTFATFAREHSEALNDTDLIVSCTGDWTADASVELALTRLGRKGLAVYGWMERHALASHALLLGSAGAKLADGFDEHGNPRLPVVAGGKPPPPECGGASTTFGAVELAHAQALVVRLAIDALRGLETAPAWHSWIADVVAFEEAEASVASGWAVSRGQPGNMGGLFVGDWSFT</sequence>
<organism evidence="3 4">
    <name type="scientific">Bradyrhizobium macuxiense</name>
    <dbReference type="NCBI Taxonomy" id="1755647"/>
    <lineage>
        <taxon>Bacteria</taxon>
        <taxon>Pseudomonadati</taxon>
        <taxon>Pseudomonadota</taxon>
        <taxon>Alphaproteobacteria</taxon>
        <taxon>Hyphomicrobiales</taxon>
        <taxon>Nitrobacteraceae</taxon>
        <taxon>Bradyrhizobium</taxon>
    </lineage>
</organism>
<name>A0A109K0F9_9BRAD</name>
<dbReference type="GO" id="GO:0061503">
    <property type="term" value="F:tRNA threonylcarbamoyladenosine dehydratase"/>
    <property type="evidence" value="ECO:0007669"/>
    <property type="project" value="TreeGrafter"/>
</dbReference>
<evidence type="ECO:0000259" key="2">
    <source>
        <dbReference type="Pfam" id="PF14461"/>
    </source>
</evidence>
<dbReference type="InterPro" id="IPR016135">
    <property type="entry name" value="UBQ-conjugating_enzyme/RWD"/>
</dbReference>
<accession>A0A109K0F9</accession>
<dbReference type="Pfam" id="PF14461">
    <property type="entry name" value="Prok-E2_B"/>
    <property type="match status" value="1"/>
</dbReference>
<dbReference type="Gene3D" id="3.40.50.720">
    <property type="entry name" value="NAD(P)-binding Rossmann-like Domain"/>
    <property type="match status" value="1"/>
</dbReference>
<dbReference type="SUPFAM" id="SSF69572">
    <property type="entry name" value="Activating enzymes of the ubiquitin-like proteins"/>
    <property type="match status" value="1"/>
</dbReference>
<dbReference type="GO" id="GO:0061504">
    <property type="term" value="P:cyclic threonylcarbamoyladenosine biosynthetic process"/>
    <property type="evidence" value="ECO:0007669"/>
    <property type="project" value="TreeGrafter"/>
</dbReference>
<dbReference type="RefSeq" id="WP_066503975.1">
    <property type="nucleotide sequence ID" value="NZ_LNCU01000039.1"/>
</dbReference>
<protein>
    <submittedName>
        <fullName evidence="3">Uncharacterized protein</fullName>
    </submittedName>
</protein>
<dbReference type="EMBL" id="LNCU01000039">
    <property type="protein sequence ID" value="KWV58229.1"/>
    <property type="molecule type" value="Genomic_DNA"/>
</dbReference>
<dbReference type="InterPro" id="IPR035985">
    <property type="entry name" value="Ubiquitin-activating_enz"/>
</dbReference>
<dbReference type="Pfam" id="PF00899">
    <property type="entry name" value="ThiF"/>
    <property type="match status" value="1"/>
</dbReference>
<gene>
    <name evidence="3" type="ORF">AS156_36140</name>
</gene>
<dbReference type="InterPro" id="IPR000594">
    <property type="entry name" value="ThiF_NAD_FAD-bd"/>
</dbReference>